<gene>
    <name evidence="3" type="ORF">GMARGA_LOCUS5600</name>
</gene>
<keyword evidence="4" id="KW-1185">Reference proteome</keyword>
<dbReference type="EMBL" id="CAJVQB010002403">
    <property type="protein sequence ID" value="CAG8573449.1"/>
    <property type="molecule type" value="Genomic_DNA"/>
</dbReference>
<keyword evidence="1" id="KW-0233">DNA recombination</keyword>
<proteinExistence type="predicted"/>
<dbReference type="InterPro" id="IPR011010">
    <property type="entry name" value="DNA_brk_join_enz"/>
</dbReference>
<evidence type="ECO:0000313" key="4">
    <source>
        <dbReference type="Proteomes" id="UP000789901"/>
    </source>
</evidence>
<reference evidence="3 4" key="1">
    <citation type="submission" date="2021-06" db="EMBL/GenBank/DDBJ databases">
        <authorList>
            <person name="Kallberg Y."/>
            <person name="Tangrot J."/>
            <person name="Rosling A."/>
        </authorList>
    </citation>
    <scope>NUCLEOTIDE SEQUENCE [LARGE SCALE GENOMIC DNA]</scope>
    <source>
        <strain evidence="3 4">120-4 pot B 10/14</strain>
    </source>
</reference>
<feature type="signal peptide" evidence="2">
    <location>
        <begin position="1"/>
        <end position="25"/>
    </location>
</feature>
<sequence length="245" mass="27146">MKLEALLSTGKTLVSFLVWLDLTNSFAGCADVLAAVSRGHLEVQLLDPSKEYNVKRVYKALLKEYKKDKEPNWPRDPLPVSTLRCFVDNKPQFTSREFWVRDAALVAIGLRTMRHPGELCNLRLRDIKFSKKLCWVRVVSSKTDQFANGRFLPIEATNRGQLLVGAVGAIVKRVAENAKVQGRYTAHSIRIGGATAAMAAGLSLAQIRTIGGWDSKAIKKLLEQPGIERDNNDLDCASLAALCHD</sequence>
<dbReference type="SUPFAM" id="SSF56349">
    <property type="entry name" value="DNA breaking-rejoining enzymes"/>
    <property type="match status" value="1"/>
</dbReference>
<evidence type="ECO:0000313" key="3">
    <source>
        <dbReference type="EMBL" id="CAG8573449.1"/>
    </source>
</evidence>
<evidence type="ECO:0000256" key="2">
    <source>
        <dbReference type="SAM" id="SignalP"/>
    </source>
</evidence>
<dbReference type="Proteomes" id="UP000789901">
    <property type="component" value="Unassembled WGS sequence"/>
</dbReference>
<protein>
    <submittedName>
        <fullName evidence="3">11578_t:CDS:1</fullName>
    </submittedName>
</protein>
<name>A0ABN7UHC7_GIGMA</name>
<feature type="chain" id="PRO_5045155105" evidence="2">
    <location>
        <begin position="26"/>
        <end position="245"/>
    </location>
</feature>
<organism evidence="3 4">
    <name type="scientific">Gigaspora margarita</name>
    <dbReference type="NCBI Taxonomy" id="4874"/>
    <lineage>
        <taxon>Eukaryota</taxon>
        <taxon>Fungi</taxon>
        <taxon>Fungi incertae sedis</taxon>
        <taxon>Mucoromycota</taxon>
        <taxon>Glomeromycotina</taxon>
        <taxon>Glomeromycetes</taxon>
        <taxon>Diversisporales</taxon>
        <taxon>Gigasporaceae</taxon>
        <taxon>Gigaspora</taxon>
    </lineage>
</organism>
<evidence type="ECO:0000256" key="1">
    <source>
        <dbReference type="ARBA" id="ARBA00023172"/>
    </source>
</evidence>
<comment type="caution">
    <text evidence="3">The sequence shown here is derived from an EMBL/GenBank/DDBJ whole genome shotgun (WGS) entry which is preliminary data.</text>
</comment>
<dbReference type="Gene3D" id="1.10.443.10">
    <property type="entry name" value="Intergrase catalytic core"/>
    <property type="match status" value="2"/>
</dbReference>
<keyword evidence="2" id="KW-0732">Signal</keyword>
<accession>A0ABN7UHC7</accession>
<dbReference type="InterPro" id="IPR013762">
    <property type="entry name" value="Integrase-like_cat_sf"/>
</dbReference>